<feature type="compositionally biased region" description="Basic residues" evidence="1">
    <location>
        <begin position="67"/>
        <end position="76"/>
    </location>
</feature>
<dbReference type="Proteomes" id="UP000241546">
    <property type="component" value="Unassembled WGS sequence"/>
</dbReference>
<feature type="compositionally biased region" description="Polar residues" evidence="1">
    <location>
        <begin position="446"/>
        <end position="464"/>
    </location>
</feature>
<dbReference type="EMBL" id="KZ680214">
    <property type="protein sequence ID" value="PTB65614.1"/>
    <property type="molecule type" value="Genomic_DNA"/>
</dbReference>
<reference evidence="3" key="1">
    <citation type="submission" date="2016-07" db="EMBL/GenBank/DDBJ databases">
        <title>Multiple horizontal gene transfer events from other fungi enriched the ability of initially mycotrophic Trichoderma (Ascomycota) to feed on dead plant biomass.</title>
        <authorList>
            <consortium name="DOE Joint Genome Institute"/>
            <person name="Atanasova L."/>
            <person name="Chenthamara K."/>
            <person name="Zhang J."/>
            <person name="Grujic M."/>
            <person name="Henrissat B."/>
            <person name="Kuo A."/>
            <person name="Aerts A."/>
            <person name="Salamov A."/>
            <person name="Lipzen A."/>
            <person name="Labutti K."/>
            <person name="Barry K."/>
            <person name="Miao Y."/>
            <person name="Rahimi M.J."/>
            <person name="Shen Q."/>
            <person name="Grigoriev I.V."/>
            <person name="Kubicek C.P."/>
            <person name="Druzhinina I.S."/>
        </authorList>
    </citation>
    <scope>NUCLEOTIDE SEQUENCE [LARGE SCALE GENOMIC DNA]</scope>
    <source>
        <strain evidence="3">TUCIM 6016</strain>
    </source>
</reference>
<feature type="region of interest" description="Disordered" evidence="1">
    <location>
        <begin position="93"/>
        <end position="113"/>
    </location>
</feature>
<sequence length="549" mass="59738">MLVHSGAALHGHEFSEQTDKFWMNPLSFLPNIFSTDLVRQLHAALPASDDDATPPSRSASVKETGGRRRASFNTRRHTTSDLANAVKFQEPVSDSRSDDVASISGSERTDGSVRLARRKRKARSSVRYALAFPAPGLRTKQRNFFQVRPRVLLQLRELTGTKRAIPAYDVIPSSLVAGTLIIPALLKAFPRMFTAKPHLGQNDFLLVRRDDYVPAHGNHQHDGNTHGDSSNASDYKEVLAVISTTEDDDCAKIVFKDGSTWVTSRNAAGSYDFSHINEQGETVKAKWIKKPSLSPRTSWGSANSALDGSSPPSSPTTPTPDGKWTFCILDPSTKKHPIQGILDSTSLEIYNTYATMPSTSGQLPSIAQAIQAEVTGLSEDGTSIAEERSSMEVSEYNKTLMLATATWISLRQSGWPASVTPKVSRAVSQCINSGRPQAESPEGINSRASTSQVSLTDGVNSPEDTSTTITTQAPATGRLRRALSSGGEFMKRRREAAAAAAALALIAERKADEKRADDLKVREEPATCRTRVKRLAHKVFHPSSTQRVS</sequence>
<feature type="region of interest" description="Disordered" evidence="1">
    <location>
        <begin position="432"/>
        <end position="471"/>
    </location>
</feature>
<feature type="region of interest" description="Disordered" evidence="1">
    <location>
        <begin position="287"/>
        <end position="323"/>
    </location>
</feature>
<keyword evidence="3" id="KW-1185">Reference proteome</keyword>
<accession>A0A2T4B8G2</accession>
<dbReference type="OrthoDB" id="5404323at2759"/>
<proteinExistence type="predicted"/>
<name>A0A2T4B8G2_9HYPO</name>
<dbReference type="GeneID" id="36603416"/>
<evidence type="ECO:0000313" key="2">
    <source>
        <dbReference type="EMBL" id="PTB65614.1"/>
    </source>
</evidence>
<dbReference type="RefSeq" id="XP_024748934.1">
    <property type="nucleotide sequence ID" value="XM_024895298.1"/>
</dbReference>
<feature type="region of interest" description="Disordered" evidence="1">
    <location>
        <begin position="46"/>
        <end position="76"/>
    </location>
</feature>
<evidence type="ECO:0000313" key="3">
    <source>
        <dbReference type="Proteomes" id="UP000241546"/>
    </source>
</evidence>
<gene>
    <name evidence="2" type="ORF">BBK36DRAFT_1169323</name>
</gene>
<evidence type="ECO:0000256" key="1">
    <source>
        <dbReference type="SAM" id="MobiDB-lite"/>
    </source>
</evidence>
<organism evidence="2 3">
    <name type="scientific">Trichoderma citrinoviride</name>
    <dbReference type="NCBI Taxonomy" id="58853"/>
    <lineage>
        <taxon>Eukaryota</taxon>
        <taxon>Fungi</taxon>
        <taxon>Dikarya</taxon>
        <taxon>Ascomycota</taxon>
        <taxon>Pezizomycotina</taxon>
        <taxon>Sordariomycetes</taxon>
        <taxon>Hypocreomycetidae</taxon>
        <taxon>Hypocreales</taxon>
        <taxon>Hypocreaceae</taxon>
        <taxon>Trichoderma</taxon>
    </lineage>
</organism>
<dbReference type="AlphaFoldDB" id="A0A2T4B8G2"/>
<feature type="compositionally biased region" description="Polar residues" evidence="1">
    <location>
        <begin position="294"/>
        <end position="307"/>
    </location>
</feature>
<protein>
    <submittedName>
        <fullName evidence="2">Uncharacterized protein</fullName>
    </submittedName>
</protein>